<dbReference type="Proteomes" id="UP000240883">
    <property type="component" value="Unassembled WGS sequence"/>
</dbReference>
<feature type="signal peptide" evidence="1">
    <location>
        <begin position="1"/>
        <end position="19"/>
    </location>
</feature>
<keyword evidence="1" id="KW-0732">Signal</keyword>
<dbReference type="Pfam" id="PF26335">
    <property type="entry name" value="ARB_00930_C"/>
    <property type="match status" value="1"/>
</dbReference>
<dbReference type="PANTHER" id="PTHR22935:SF97">
    <property type="entry name" value="BETA-LACTAMASE-RELATED DOMAIN-CONTAINING PROTEIN"/>
    <property type="match status" value="1"/>
</dbReference>
<name>A0A2T2P338_CORCC</name>
<proteinExistence type="predicted"/>
<keyword evidence="5" id="KW-1185">Reference proteome</keyword>
<accession>A0A2T2P338</accession>
<dbReference type="STRING" id="1448308.A0A2T2P338"/>
<dbReference type="PANTHER" id="PTHR22935">
    <property type="entry name" value="PENICILLIN-BINDING PROTEIN"/>
    <property type="match status" value="1"/>
</dbReference>
<dbReference type="InterPro" id="IPR051478">
    <property type="entry name" value="Beta-lactamase-like_AB/R"/>
</dbReference>
<dbReference type="SUPFAM" id="SSF56601">
    <property type="entry name" value="beta-lactamase/transpeptidase-like"/>
    <property type="match status" value="1"/>
</dbReference>
<evidence type="ECO:0000256" key="1">
    <source>
        <dbReference type="SAM" id="SignalP"/>
    </source>
</evidence>
<dbReference type="InterPro" id="IPR058664">
    <property type="entry name" value="ARB_00930-like_C"/>
</dbReference>
<dbReference type="EMBL" id="KZ678130">
    <property type="protein sequence ID" value="PSN72081.1"/>
    <property type="molecule type" value="Genomic_DNA"/>
</dbReference>
<sequence>MRHSFRLAVSLCAASPVVADFLGPRYVPPVDLSSDKSTIPAAWKKATADIQSALNGDENSTLADVVGLKNVTFSLGMFSLHDPSASKLQFHYTSPEIIASNGTHKVDGDSIYKVASITKVFTVLTGLLNLNMTDWERPVTEIFPALAEFAKTYPGQDDPAYTIRWEQVTLSNLAAQIAGLPTNPLVGDTAISYLLQGRGPEHDGYPMVNISSPRIADAIPVLPGFLAGTSTYTTDNFIPMVKAALPNFAPWTQPLYSNNGFVLLTAAIGSITGQSLSSLSQKTILDPLGLTSSFYNVVPASLSERSVIANDYEWKYPAGIAEGSGGLASTTNDLAKFGVAVLNSTLLPEAETRRWLKPVSHTGRFEYAMGRPWEILRYTHASGAVTDLYTKAGDSGSYGSYLVIIPDYNAGFTVLGAASVAVTPTRVDVIAAIGDVLANTILPALEEQAAAETKHNFAGTYASSIEGLNSSVILSVNETEGAAPGLLIESFISNGTDFSSTFPLYYKPGSRLTPSILTDKSGKLAFRVALADDAPSIDKRKALFTGAGSANFLVSDAASYGGSSLSHWVFQVDDKGKATWVSPTWLQATYDRKE</sequence>
<feature type="domain" description="Beta-lactamase-like ARB-00930-like C-terminal" evidence="3">
    <location>
        <begin position="449"/>
        <end position="593"/>
    </location>
</feature>
<gene>
    <name evidence="4" type="ORF">BS50DRAFT_630167</name>
</gene>
<feature type="domain" description="Beta-lactamase-related" evidence="2">
    <location>
        <begin position="102"/>
        <end position="415"/>
    </location>
</feature>
<evidence type="ECO:0000313" key="5">
    <source>
        <dbReference type="Proteomes" id="UP000240883"/>
    </source>
</evidence>
<evidence type="ECO:0000313" key="4">
    <source>
        <dbReference type="EMBL" id="PSN72081.1"/>
    </source>
</evidence>
<organism evidence="4 5">
    <name type="scientific">Corynespora cassiicola Philippines</name>
    <dbReference type="NCBI Taxonomy" id="1448308"/>
    <lineage>
        <taxon>Eukaryota</taxon>
        <taxon>Fungi</taxon>
        <taxon>Dikarya</taxon>
        <taxon>Ascomycota</taxon>
        <taxon>Pezizomycotina</taxon>
        <taxon>Dothideomycetes</taxon>
        <taxon>Pleosporomycetidae</taxon>
        <taxon>Pleosporales</taxon>
        <taxon>Corynesporascaceae</taxon>
        <taxon>Corynespora</taxon>
    </lineage>
</organism>
<evidence type="ECO:0000259" key="3">
    <source>
        <dbReference type="Pfam" id="PF26335"/>
    </source>
</evidence>
<dbReference type="InterPro" id="IPR012338">
    <property type="entry name" value="Beta-lactam/transpept-like"/>
</dbReference>
<dbReference type="AlphaFoldDB" id="A0A2T2P338"/>
<dbReference type="InterPro" id="IPR001466">
    <property type="entry name" value="Beta-lactam-related"/>
</dbReference>
<reference evidence="4 5" key="1">
    <citation type="journal article" date="2018" name="Front. Microbiol.">
        <title>Genome-Wide Analysis of Corynespora cassiicola Leaf Fall Disease Putative Effectors.</title>
        <authorList>
            <person name="Lopez D."/>
            <person name="Ribeiro S."/>
            <person name="Label P."/>
            <person name="Fumanal B."/>
            <person name="Venisse J.S."/>
            <person name="Kohler A."/>
            <person name="de Oliveira R.R."/>
            <person name="Labutti K."/>
            <person name="Lipzen A."/>
            <person name="Lail K."/>
            <person name="Bauer D."/>
            <person name="Ohm R.A."/>
            <person name="Barry K.W."/>
            <person name="Spatafora J."/>
            <person name="Grigoriev I.V."/>
            <person name="Martin F.M."/>
            <person name="Pujade-Renaud V."/>
        </authorList>
    </citation>
    <scope>NUCLEOTIDE SEQUENCE [LARGE SCALE GENOMIC DNA]</scope>
    <source>
        <strain evidence="4 5">Philippines</strain>
    </source>
</reference>
<evidence type="ECO:0000259" key="2">
    <source>
        <dbReference type="Pfam" id="PF00144"/>
    </source>
</evidence>
<dbReference type="Pfam" id="PF00144">
    <property type="entry name" value="Beta-lactamase"/>
    <property type="match status" value="1"/>
</dbReference>
<feature type="chain" id="PRO_5015740379" evidence="1">
    <location>
        <begin position="20"/>
        <end position="594"/>
    </location>
</feature>
<protein>
    <submittedName>
        <fullName evidence="4">Beta-lactamase/transpeptidase-like protein</fullName>
    </submittedName>
</protein>
<dbReference type="OrthoDB" id="10250282at2759"/>
<dbReference type="Gene3D" id="3.40.710.10">
    <property type="entry name" value="DD-peptidase/beta-lactamase superfamily"/>
    <property type="match status" value="1"/>
</dbReference>